<accession>A0ABN9D532</accession>
<organism evidence="2 3">
    <name type="scientific">Staurois parvus</name>
    <dbReference type="NCBI Taxonomy" id="386267"/>
    <lineage>
        <taxon>Eukaryota</taxon>
        <taxon>Metazoa</taxon>
        <taxon>Chordata</taxon>
        <taxon>Craniata</taxon>
        <taxon>Vertebrata</taxon>
        <taxon>Euteleostomi</taxon>
        <taxon>Amphibia</taxon>
        <taxon>Batrachia</taxon>
        <taxon>Anura</taxon>
        <taxon>Neobatrachia</taxon>
        <taxon>Ranoidea</taxon>
        <taxon>Ranidae</taxon>
        <taxon>Staurois</taxon>
    </lineage>
</organism>
<keyword evidence="1" id="KW-0175">Coiled coil</keyword>
<keyword evidence="3" id="KW-1185">Reference proteome</keyword>
<reference evidence="2" key="1">
    <citation type="submission" date="2023-05" db="EMBL/GenBank/DDBJ databases">
        <authorList>
            <person name="Stuckert A."/>
        </authorList>
    </citation>
    <scope>NUCLEOTIDE SEQUENCE</scope>
</reference>
<sequence length="143" mass="17203">MKMSTENCRVSTKRQWQHFGNKNQTEVNSRDEKIHKLKQQISELFRNKSWEHQKQMEDLQKEISRLAEEAQLLRTQLKRDSVSRQECEKCKSLMAALEDSRIQIKLKNRTIEELQSLCQKFQNQLLEQEKLQKMLVTKNKDIK</sequence>
<gene>
    <name evidence="2" type="ORF">SPARVUS_LOCUS6369978</name>
</gene>
<proteinExistence type="predicted"/>
<evidence type="ECO:0000256" key="1">
    <source>
        <dbReference type="SAM" id="Coils"/>
    </source>
</evidence>
<comment type="caution">
    <text evidence="2">The sequence shown here is derived from an EMBL/GenBank/DDBJ whole genome shotgun (WGS) entry which is preliminary data.</text>
</comment>
<dbReference type="Proteomes" id="UP001162483">
    <property type="component" value="Unassembled WGS sequence"/>
</dbReference>
<name>A0ABN9D532_9NEOB</name>
<evidence type="ECO:0000313" key="3">
    <source>
        <dbReference type="Proteomes" id="UP001162483"/>
    </source>
</evidence>
<dbReference type="EMBL" id="CATNWA010014036">
    <property type="protein sequence ID" value="CAI9566416.1"/>
    <property type="molecule type" value="Genomic_DNA"/>
</dbReference>
<evidence type="ECO:0000313" key="2">
    <source>
        <dbReference type="EMBL" id="CAI9566416.1"/>
    </source>
</evidence>
<protein>
    <submittedName>
        <fullName evidence="2">Uncharacterized protein</fullName>
    </submittedName>
</protein>
<feature type="coiled-coil region" evidence="1">
    <location>
        <begin position="49"/>
        <end position="131"/>
    </location>
</feature>